<dbReference type="EMBL" id="SRLO01001654">
    <property type="protein sequence ID" value="TNN36156.1"/>
    <property type="molecule type" value="Genomic_DNA"/>
</dbReference>
<organism evidence="2 3">
    <name type="scientific">Liparis tanakae</name>
    <name type="common">Tanaka's snailfish</name>
    <dbReference type="NCBI Taxonomy" id="230148"/>
    <lineage>
        <taxon>Eukaryota</taxon>
        <taxon>Metazoa</taxon>
        <taxon>Chordata</taxon>
        <taxon>Craniata</taxon>
        <taxon>Vertebrata</taxon>
        <taxon>Euteleostomi</taxon>
        <taxon>Actinopterygii</taxon>
        <taxon>Neopterygii</taxon>
        <taxon>Teleostei</taxon>
        <taxon>Neoteleostei</taxon>
        <taxon>Acanthomorphata</taxon>
        <taxon>Eupercaria</taxon>
        <taxon>Perciformes</taxon>
        <taxon>Cottioidei</taxon>
        <taxon>Cottales</taxon>
        <taxon>Liparidae</taxon>
        <taxon>Liparis</taxon>
    </lineage>
</organism>
<comment type="caution">
    <text evidence="2">The sequence shown here is derived from an EMBL/GenBank/DDBJ whole genome shotgun (WGS) entry which is preliminary data.</text>
</comment>
<dbReference type="OrthoDB" id="7268706at2759"/>
<accession>A0A4Z2F4J8</accession>
<sequence>MRGVPVGVVVPLGGRHHLGHGGQKVVAGDGDGVDVQHQLLRRGVDLRVAAAQRAQGGLRAHGFDVGAAVTWRTKRRQRVTTWRWRRAQLTSGEGRGHLDRPNRNSRSKRPGLLSAGSMESSLFVAPITTTSPRPSNPSMSASRVDTMELRRTQGLLTGGRAGRVTWSKSRRSCRSDSPTHLLRQSAPFLMKKDTLRSPWLHSLASARATSVFPVPGGP</sequence>
<dbReference type="AlphaFoldDB" id="A0A4Z2F4J8"/>
<gene>
    <name evidence="2" type="ORF">EYF80_053683</name>
</gene>
<evidence type="ECO:0000313" key="2">
    <source>
        <dbReference type="EMBL" id="TNN36156.1"/>
    </source>
</evidence>
<name>A0A4Z2F4J8_9TELE</name>
<dbReference type="Proteomes" id="UP000314294">
    <property type="component" value="Unassembled WGS sequence"/>
</dbReference>
<keyword evidence="3" id="KW-1185">Reference proteome</keyword>
<feature type="region of interest" description="Disordered" evidence="1">
    <location>
        <begin position="92"/>
        <end position="115"/>
    </location>
</feature>
<evidence type="ECO:0000313" key="3">
    <source>
        <dbReference type="Proteomes" id="UP000314294"/>
    </source>
</evidence>
<protein>
    <submittedName>
        <fullName evidence="2">Uncharacterized protein</fullName>
    </submittedName>
</protein>
<reference evidence="2 3" key="1">
    <citation type="submission" date="2019-03" db="EMBL/GenBank/DDBJ databases">
        <title>First draft genome of Liparis tanakae, snailfish: a comprehensive survey of snailfish specific genes.</title>
        <authorList>
            <person name="Kim W."/>
            <person name="Song I."/>
            <person name="Jeong J.-H."/>
            <person name="Kim D."/>
            <person name="Kim S."/>
            <person name="Ryu S."/>
            <person name="Song J.Y."/>
            <person name="Lee S.K."/>
        </authorList>
    </citation>
    <scope>NUCLEOTIDE SEQUENCE [LARGE SCALE GENOMIC DNA]</scope>
    <source>
        <tissue evidence="2">Muscle</tissue>
    </source>
</reference>
<evidence type="ECO:0000256" key="1">
    <source>
        <dbReference type="SAM" id="MobiDB-lite"/>
    </source>
</evidence>
<proteinExistence type="predicted"/>